<dbReference type="AlphaFoldDB" id="A0A559K9X3"/>
<dbReference type="OrthoDB" id="8183145at2"/>
<evidence type="ECO:0000313" key="1">
    <source>
        <dbReference type="EMBL" id="TVY08893.1"/>
    </source>
</evidence>
<dbReference type="Proteomes" id="UP000317036">
    <property type="component" value="Unassembled WGS sequence"/>
</dbReference>
<dbReference type="Gene3D" id="3.40.50.1820">
    <property type="entry name" value="alpha/beta hydrolase"/>
    <property type="match status" value="1"/>
</dbReference>
<dbReference type="InterPro" id="IPR025890">
    <property type="entry name" value="Abhydrolase_bac"/>
</dbReference>
<dbReference type="InterPro" id="IPR029058">
    <property type="entry name" value="AB_hydrolase_fold"/>
</dbReference>
<dbReference type="PANTHER" id="PTHR47381">
    <property type="entry name" value="ALPHA/BETA-HYDROLASES SUPERFAMILY PROTEIN"/>
    <property type="match status" value="1"/>
</dbReference>
<comment type="caution">
    <text evidence="1">The sequence shown here is derived from an EMBL/GenBank/DDBJ whole genome shotgun (WGS) entry which is preliminary data.</text>
</comment>
<evidence type="ECO:0000313" key="2">
    <source>
        <dbReference type="Proteomes" id="UP000317036"/>
    </source>
</evidence>
<name>A0A559K9X3_9BACL</name>
<proteinExistence type="predicted"/>
<reference evidence="1 2" key="1">
    <citation type="submission" date="2019-07" db="EMBL/GenBank/DDBJ databases">
        <authorList>
            <person name="Kim J."/>
        </authorList>
    </citation>
    <scope>NUCLEOTIDE SEQUENCE [LARGE SCALE GENOMIC DNA]</scope>
    <source>
        <strain evidence="1 2">JC52</strain>
    </source>
</reference>
<dbReference type="RefSeq" id="WP_144848730.1">
    <property type="nucleotide sequence ID" value="NZ_VNJI01000019.1"/>
</dbReference>
<dbReference type="Pfam" id="PF12715">
    <property type="entry name" value="Abhydrolase_7"/>
    <property type="match status" value="1"/>
</dbReference>
<protein>
    <submittedName>
        <fullName evidence="1">Prolyl oligopeptidase family serine peptidase</fullName>
    </submittedName>
</protein>
<organism evidence="1 2">
    <name type="scientific">Paenibacillus cremeus</name>
    <dbReference type="NCBI Taxonomy" id="2163881"/>
    <lineage>
        <taxon>Bacteria</taxon>
        <taxon>Bacillati</taxon>
        <taxon>Bacillota</taxon>
        <taxon>Bacilli</taxon>
        <taxon>Bacillales</taxon>
        <taxon>Paenibacillaceae</taxon>
        <taxon>Paenibacillus</taxon>
    </lineage>
</organism>
<sequence length="336" mass="37589">MWNPDEYLKYLYNSIEPAERFKGDSAEEWTAWRDRYRAQFIQRLGGFPETAPELNPVLLESVDCGSYTRQRIQIQTFEQLQMPVYVLIPKQADEGRRAVIACHGHGYGSRDIVGLKPDGSPKDGELGYQKNFAVELVERGFVVVAPELFGFGDRKLTENAKDPHSCNRLSSFLLSIGKTMASYRVYETMRCVDYLLTRDDVDGQRIGIMGISGGGLVSSFTAAVDERIAAAVVSGFGNTFEASILAMHHCIDNYVPGLSLDVELPDVISLIAPRPLLLEAGKSDRIFPIHGTLEAYEALSIVYSRLDVSDRLELDLFEGEHEISGRVAYDWFGKML</sequence>
<accession>A0A559K9X3</accession>
<dbReference type="PANTHER" id="PTHR47381:SF3">
    <property type="entry name" value="ALPHA_BETA-HYDROLASES SUPERFAMILY PROTEIN"/>
    <property type="match status" value="1"/>
</dbReference>
<dbReference type="SUPFAM" id="SSF53474">
    <property type="entry name" value="alpha/beta-Hydrolases"/>
    <property type="match status" value="1"/>
</dbReference>
<gene>
    <name evidence="1" type="ORF">FPZ49_16620</name>
</gene>
<keyword evidence="2" id="KW-1185">Reference proteome</keyword>
<dbReference type="EMBL" id="VNJI01000019">
    <property type="protein sequence ID" value="TVY08893.1"/>
    <property type="molecule type" value="Genomic_DNA"/>
</dbReference>